<feature type="chain" id="PRO_5046363911" evidence="1">
    <location>
        <begin position="24"/>
        <end position="140"/>
    </location>
</feature>
<evidence type="ECO:0000256" key="1">
    <source>
        <dbReference type="SAM" id="SignalP"/>
    </source>
</evidence>
<proteinExistence type="predicted"/>
<reference evidence="3" key="1">
    <citation type="submission" date="2020-01" db="EMBL/GenBank/DDBJ databases">
        <title>Sphingomonas sp. strain CSW-10.</title>
        <authorList>
            <person name="Chen W.-M."/>
        </authorList>
    </citation>
    <scope>NUCLEOTIDE SEQUENCE [LARGE SCALE GENOMIC DNA]</scope>
    <source>
        <strain evidence="3">NST-5</strain>
    </source>
</reference>
<evidence type="ECO:0000313" key="2">
    <source>
        <dbReference type="EMBL" id="NBL63805.1"/>
    </source>
</evidence>
<dbReference type="RefSeq" id="WP_166535632.1">
    <property type="nucleotide sequence ID" value="NZ_JAABLM010000001.1"/>
</dbReference>
<dbReference type="NCBIfam" id="NF047658">
    <property type="entry name" value="HYC_CC_PP"/>
    <property type="match status" value="1"/>
</dbReference>
<evidence type="ECO:0000313" key="3">
    <source>
        <dbReference type="Proteomes" id="UP000798602"/>
    </source>
</evidence>
<dbReference type="InterPro" id="IPR058512">
    <property type="entry name" value="DUF8199"/>
</dbReference>
<dbReference type="Proteomes" id="UP000798602">
    <property type="component" value="Unassembled WGS sequence"/>
</dbReference>
<comment type="caution">
    <text evidence="2">The sequence shown here is derived from an EMBL/GenBank/DDBJ whole genome shotgun (WGS) entry which is preliminary data.</text>
</comment>
<sequence>MNFKKASCFILAFFLLLSSSGMAFSLHFCEGKLASVSTSYKAEEPCVKPEKKSNDKCCGTPKDNHKSCCSDKKVELKKKSVEIVTKTFSVDLDHATIDNTWKPDLFFFKLASGNNAIIDYYCDANAPPLFKLYSQYLLYA</sequence>
<dbReference type="Pfam" id="PF26622">
    <property type="entry name" value="DUF8199"/>
    <property type="match status" value="1"/>
</dbReference>
<keyword evidence="3" id="KW-1185">Reference proteome</keyword>
<dbReference type="InterPro" id="IPR058060">
    <property type="entry name" value="HYC_CC_PP"/>
</dbReference>
<gene>
    <name evidence="2" type="ORF">GV828_01175</name>
</gene>
<dbReference type="EMBL" id="JAABLM010000001">
    <property type="protein sequence ID" value="NBL63805.1"/>
    <property type="molecule type" value="Genomic_DNA"/>
</dbReference>
<organism evidence="2 3">
    <name type="scientific">Flavobacterium ichthyis</name>
    <dbReference type="NCBI Taxonomy" id="2698827"/>
    <lineage>
        <taxon>Bacteria</taxon>
        <taxon>Pseudomonadati</taxon>
        <taxon>Bacteroidota</taxon>
        <taxon>Flavobacteriia</taxon>
        <taxon>Flavobacteriales</taxon>
        <taxon>Flavobacteriaceae</taxon>
        <taxon>Flavobacterium</taxon>
    </lineage>
</organism>
<accession>A0ABW9Z4P2</accession>
<protein>
    <submittedName>
        <fullName evidence="2">Uncharacterized protein</fullName>
    </submittedName>
</protein>
<keyword evidence="1" id="KW-0732">Signal</keyword>
<name>A0ABW9Z4P2_9FLAO</name>
<feature type="signal peptide" evidence="1">
    <location>
        <begin position="1"/>
        <end position="23"/>
    </location>
</feature>